<feature type="compositionally biased region" description="Low complexity" evidence="1">
    <location>
        <begin position="1275"/>
        <end position="1292"/>
    </location>
</feature>
<dbReference type="PANTHER" id="PTHR39596">
    <property type="match status" value="1"/>
</dbReference>
<feature type="region of interest" description="Disordered" evidence="1">
    <location>
        <begin position="1241"/>
        <end position="1305"/>
    </location>
</feature>
<organism evidence="2">
    <name type="scientific">Rosellinia necatrix</name>
    <name type="common">White root-rot fungus</name>
    <dbReference type="NCBI Taxonomy" id="77044"/>
    <lineage>
        <taxon>Eukaryota</taxon>
        <taxon>Fungi</taxon>
        <taxon>Dikarya</taxon>
        <taxon>Ascomycota</taxon>
        <taxon>Pezizomycotina</taxon>
        <taxon>Sordariomycetes</taxon>
        <taxon>Xylariomycetidae</taxon>
        <taxon>Xylariales</taxon>
        <taxon>Xylariaceae</taxon>
        <taxon>Rosellinia</taxon>
    </lineage>
</organism>
<dbReference type="PANTHER" id="PTHR39596:SF2">
    <property type="entry name" value="HET DOMAIN PROTEIN (AFU_ORTHOLOGUE AFUA_1G17550)-RELATED"/>
    <property type="match status" value="1"/>
</dbReference>
<dbReference type="Gene3D" id="1.25.40.10">
    <property type="entry name" value="Tetratricopeptide repeat domain"/>
    <property type="match status" value="1"/>
</dbReference>
<dbReference type="SUPFAM" id="SSF48452">
    <property type="entry name" value="TPR-like"/>
    <property type="match status" value="1"/>
</dbReference>
<evidence type="ECO:0000313" key="3">
    <source>
        <dbReference type="Proteomes" id="UP000054516"/>
    </source>
</evidence>
<feature type="compositionally biased region" description="Gly residues" evidence="1">
    <location>
        <begin position="854"/>
        <end position="865"/>
    </location>
</feature>
<keyword evidence="3" id="KW-1185">Reference proteome</keyword>
<dbReference type="Pfam" id="PF13374">
    <property type="entry name" value="TPR_10"/>
    <property type="match status" value="1"/>
</dbReference>
<reference evidence="2" key="1">
    <citation type="submission" date="2016-03" db="EMBL/GenBank/DDBJ databases">
        <title>Draft genome sequence of Rosellinia necatrix.</title>
        <authorList>
            <person name="Kanematsu S."/>
        </authorList>
    </citation>
    <scope>NUCLEOTIDE SEQUENCE [LARGE SCALE GENOMIC DNA]</scope>
    <source>
        <strain evidence="2">W97</strain>
    </source>
</reference>
<evidence type="ECO:0000313" key="2">
    <source>
        <dbReference type="EMBL" id="GAP84322.1"/>
    </source>
</evidence>
<name>A0A1S7ULV6_ROSNE</name>
<dbReference type="Proteomes" id="UP000054516">
    <property type="component" value="Unassembled WGS sequence"/>
</dbReference>
<accession>A0A1S7ULV6</accession>
<dbReference type="STRING" id="77044.A0A1S7ULV6"/>
<dbReference type="OrthoDB" id="20872at2759"/>
<feature type="compositionally biased region" description="Acidic residues" evidence="1">
    <location>
        <begin position="722"/>
        <end position="739"/>
    </location>
</feature>
<dbReference type="InterPro" id="IPR011990">
    <property type="entry name" value="TPR-like_helical_dom_sf"/>
</dbReference>
<feature type="compositionally biased region" description="Basic and acidic residues" evidence="1">
    <location>
        <begin position="842"/>
        <end position="853"/>
    </location>
</feature>
<dbReference type="EMBL" id="DF977452">
    <property type="protein sequence ID" value="GAP84322.1"/>
    <property type="molecule type" value="Genomic_DNA"/>
</dbReference>
<protein>
    <submittedName>
        <fullName evidence="2">Putative kinesin light chain</fullName>
    </submittedName>
</protein>
<sequence>MGPAIKPSLHFGGFHYYGIIADGLRHDNPGKRRYGLPEPPLILEAHQTLIVPGKGGVNPGVGSHDVAATGGCSNSKPPTRVWIKDPTTPKPESYSQIGFLTQLGLLCAAAQVRDCSNKECNEMRKAMDQTAPECQWTAFRNWALTALSCREQLERNGDTLPHMHITNAIHGCYSLLENTKDEALLFQPIHDGCPSPTQELFDVANIIYWMANILAFKGLGVASLKRWDHHYIPKVASLPSIEKASKKVPGLKLCKHRFWRFVNLASRKQSDLPDLVDALVRRHERLQHKDHDSCAASRCDASHQNSTKLPQIHKCEAEMDATCEQRQYPVDDVVEAFERGKGTAWSCEDLRNPKLAETDDPYIAISHVWSDGTGVGLKAKGTVNSCLFDFFGRIARSLDCKGIWWDALCIPLEPKARSDALGQMHRNYQNAKYTVVHDLYLLNIPFTDAATACLALVLSPWFTRCWTALELFMSKKVKILFKGSDPNKPDLKDLDDEILAKHPGTSSRAHWLATLLILRIRRATIEYVGDILTILHGRSTSWVRDRTVVAALLADVPRCDMGGPEYKITQDIMKHLGAVPHSSLLHGKPTMQDTGPFSWCPATLDDMPIDLCEDLDEREARKERIVRIDANGAVVGKWHIEVVTEKQIRNRKLEPHGEEVSVVVHFYNALLHWENCFVLRERAEDDLEVPGLLVAAVKIDQADGVPVIDCRYVGAVRVAEDDKAEGEENESGAAEDADTAEQRHLACEAMIRIGAGNDRSDTDTDARRILRRWLSDHPKPVVENGQQTTNGAGGKTFIEHVKKAAKKSQILNWCVLSPPKKAWYQATGVQRYIPPLQDQDEDHAGDNQREENKAGGGGGGGGGRGPAPKAGKNDELLLEALSSGKNAETIIRFMIQKRKDINPWVESRLGFAQWTLLASQYWAHGELLGQSEEDDDGFVAKAKAACEAALGKLPDATAWEEQGTLSAVRKLAYICSKFQDHLGDAFRLYDKLIGNCPDETFEKRGIKFQAIGELTCLLLGQNDIATVSQAINCYQRGLQRFSHQLPSSIPALAYDNQHALGLLPRLQQQDEAKPHRNIAEDAYLTAFRVFSRDVGKFDAISLLTAHNLAREWLHQGAIVEGQELLRAVLHGYQQAFGPDHILTLRATLDLTQICLAQQREARARELSAELLQRCEANLGRTHWITRQAAVVAATLLRMRGRMDEAEKMLRRAQDGSAERGSPEYDVVMRATIELGTLRANTNANTNTGQGGTHADGREWASKRSSNAFKDHPIPGNTSTSSSFRTRSSNFGSMKDTSGFDNMRDPRSFMNDTGAFGMNKPGIFTMNESSSFGTMRDGIQSSFNKGFSNEFARGFSDFPGNSPQPWMDGLSGTGHQGLGGGVNVDSPFQQFSAFKSHAMRQGNSSSSSAVRKSYTRDGATVIEVKEVSTDSGEPVVSETRSVHYVKDGNPAAAADFNWSAFPNFPRGF</sequence>
<feature type="region of interest" description="Disordered" evidence="1">
    <location>
        <begin position="721"/>
        <end position="740"/>
    </location>
</feature>
<feature type="region of interest" description="Disordered" evidence="1">
    <location>
        <begin position="836"/>
        <end position="871"/>
    </location>
</feature>
<evidence type="ECO:0000256" key="1">
    <source>
        <dbReference type="SAM" id="MobiDB-lite"/>
    </source>
</evidence>
<proteinExistence type="predicted"/>
<gene>
    <name evidence="2" type="ORF">SAMD00023353_0701360</name>
</gene>